<keyword evidence="2" id="KW-0560">Oxidoreductase</keyword>
<keyword evidence="2" id="KW-0503">Monooxygenase</keyword>
<evidence type="ECO:0000313" key="2">
    <source>
        <dbReference type="EMBL" id="KAF4423105.1"/>
    </source>
</evidence>
<dbReference type="EMBL" id="JAADJF010000337">
    <property type="protein sequence ID" value="KAF4423105.1"/>
    <property type="molecule type" value="Genomic_DNA"/>
</dbReference>
<dbReference type="Gene3D" id="3.50.50.60">
    <property type="entry name" value="FAD/NAD(P)-binding domain"/>
    <property type="match status" value="1"/>
</dbReference>
<keyword evidence="1" id="KW-0732">Signal</keyword>
<feature type="signal peptide" evidence="1">
    <location>
        <begin position="1"/>
        <end position="20"/>
    </location>
</feature>
<accession>A0A8H4NFI9</accession>
<dbReference type="Proteomes" id="UP000536711">
    <property type="component" value="Unassembled WGS sequence"/>
</dbReference>
<keyword evidence="3" id="KW-1185">Reference proteome</keyword>
<evidence type="ECO:0000313" key="3">
    <source>
        <dbReference type="Proteomes" id="UP000536711"/>
    </source>
</evidence>
<feature type="chain" id="PRO_5034789113" evidence="1">
    <location>
        <begin position="21"/>
        <end position="113"/>
    </location>
</feature>
<organism evidence="2 3">
    <name type="scientific">Fusarium acutatum</name>
    <dbReference type="NCBI Taxonomy" id="78861"/>
    <lineage>
        <taxon>Eukaryota</taxon>
        <taxon>Fungi</taxon>
        <taxon>Dikarya</taxon>
        <taxon>Ascomycota</taxon>
        <taxon>Pezizomycotina</taxon>
        <taxon>Sordariomycetes</taxon>
        <taxon>Hypocreomycetidae</taxon>
        <taxon>Hypocreales</taxon>
        <taxon>Nectriaceae</taxon>
        <taxon>Fusarium</taxon>
        <taxon>Fusarium fujikuroi species complex</taxon>
    </lineage>
</organism>
<sequence length="113" mass="12214">MSLLLASGLLGFSTLARLKALDVVVSQMIIDGKTSLIPTTPKIQVKSRSPILGFNSRGLSFADGTEVPVGVVVFATGYGSNMKLAVSKWLDSEVPEKLEQCWLLDEEDNLRGF</sequence>
<comment type="caution">
    <text evidence="2">The sequence shown here is derived from an EMBL/GenBank/DDBJ whole genome shotgun (WGS) entry which is preliminary data.</text>
</comment>
<reference evidence="2 3" key="1">
    <citation type="submission" date="2020-01" db="EMBL/GenBank/DDBJ databases">
        <title>Identification and distribution of gene clusters putatively required for synthesis of sphingolipid metabolism inhibitors in phylogenetically diverse species of the filamentous fungus Fusarium.</title>
        <authorList>
            <person name="Kim H.-S."/>
            <person name="Busman M."/>
            <person name="Brown D.W."/>
            <person name="Divon H."/>
            <person name="Uhlig S."/>
            <person name="Proctor R.H."/>
        </authorList>
    </citation>
    <scope>NUCLEOTIDE SEQUENCE [LARGE SCALE GENOMIC DNA]</scope>
    <source>
        <strain evidence="2 3">NRRL 13308</strain>
    </source>
</reference>
<dbReference type="AlphaFoldDB" id="A0A8H4NFI9"/>
<name>A0A8H4NFI9_9HYPO</name>
<dbReference type="GO" id="GO:0004497">
    <property type="term" value="F:monooxygenase activity"/>
    <property type="evidence" value="ECO:0007669"/>
    <property type="project" value="UniProtKB-KW"/>
</dbReference>
<proteinExistence type="predicted"/>
<protein>
    <submittedName>
        <fullName evidence="2">Flavin-containing monooxygenase</fullName>
    </submittedName>
</protein>
<dbReference type="OrthoDB" id="74360at2759"/>
<gene>
    <name evidence="2" type="ORF">FACUT_10573</name>
</gene>
<dbReference type="InterPro" id="IPR036188">
    <property type="entry name" value="FAD/NAD-bd_sf"/>
</dbReference>
<evidence type="ECO:0000256" key="1">
    <source>
        <dbReference type="SAM" id="SignalP"/>
    </source>
</evidence>